<organism evidence="2 3">
    <name type="scientific">Motilimonas pumila</name>
    <dbReference type="NCBI Taxonomy" id="2303987"/>
    <lineage>
        <taxon>Bacteria</taxon>
        <taxon>Pseudomonadati</taxon>
        <taxon>Pseudomonadota</taxon>
        <taxon>Gammaproteobacteria</taxon>
        <taxon>Alteromonadales</taxon>
        <taxon>Alteromonadales genera incertae sedis</taxon>
        <taxon>Motilimonas</taxon>
    </lineage>
</organism>
<dbReference type="AlphaFoldDB" id="A0A418YB98"/>
<reference evidence="2 3" key="2">
    <citation type="submission" date="2019-01" db="EMBL/GenBank/DDBJ databases">
        <title>Motilimonas pumilus sp. nov., isolated from the gut of sea cucumber (Apostichopus japonicus).</title>
        <authorList>
            <person name="Wang F.-Q."/>
            <person name="Ren L.-H."/>
            <person name="Lin Y.-W."/>
            <person name="Sun G.-H."/>
            <person name="Du Z.-J."/>
            <person name="Zhao J.-X."/>
            <person name="Liu X.-J."/>
            <person name="Liu L.-J."/>
        </authorList>
    </citation>
    <scope>NUCLEOTIDE SEQUENCE [LARGE SCALE GENOMIC DNA]</scope>
    <source>
        <strain evidence="2 3">PLHSC7-2</strain>
    </source>
</reference>
<keyword evidence="1" id="KW-0812">Transmembrane</keyword>
<dbReference type="EMBL" id="QZCH01000026">
    <property type="protein sequence ID" value="RJG40263.1"/>
    <property type="molecule type" value="Genomic_DNA"/>
</dbReference>
<dbReference type="Proteomes" id="UP000283255">
    <property type="component" value="Unassembled WGS sequence"/>
</dbReference>
<sequence length="46" mass="5026">MDLWMDLLFGNAIGLASVSVIATTVALCTFYAVYFLLKVKNATPQD</sequence>
<keyword evidence="1" id="KW-0472">Membrane</keyword>
<evidence type="ECO:0000313" key="2">
    <source>
        <dbReference type="EMBL" id="RJG40263.1"/>
    </source>
</evidence>
<comment type="caution">
    <text evidence="2">The sequence shown here is derived from an EMBL/GenBank/DDBJ whole genome shotgun (WGS) entry which is preliminary data.</text>
</comment>
<name>A0A418YB98_9GAMM</name>
<feature type="transmembrane region" description="Helical" evidence="1">
    <location>
        <begin position="12"/>
        <end position="37"/>
    </location>
</feature>
<proteinExistence type="predicted"/>
<accession>A0A418YB98</accession>
<reference evidence="2 3" key="1">
    <citation type="submission" date="2018-09" db="EMBL/GenBank/DDBJ databases">
        <authorList>
            <person name="Wang F."/>
        </authorList>
    </citation>
    <scope>NUCLEOTIDE SEQUENCE [LARGE SCALE GENOMIC DNA]</scope>
    <source>
        <strain evidence="2 3">PLHSC7-2</strain>
    </source>
</reference>
<dbReference type="OrthoDB" id="6388826at2"/>
<dbReference type="InterPro" id="IPR021494">
    <property type="entry name" value="DUF3149"/>
</dbReference>
<keyword evidence="3" id="KW-1185">Reference proteome</keyword>
<evidence type="ECO:0000256" key="1">
    <source>
        <dbReference type="SAM" id="Phobius"/>
    </source>
</evidence>
<evidence type="ECO:0000313" key="3">
    <source>
        <dbReference type="Proteomes" id="UP000283255"/>
    </source>
</evidence>
<keyword evidence="1" id="KW-1133">Transmembrane helix</keyword>
<gene>
    <name evidence="2" type="ORF">D1Z90_16595</name>
</gene>
<dbReference type="Pfam" id="PF11346">
    <property type="entry name" value="DUF3149"/>
    <property type="match status" value="1"/>
</dbReference>
<protein>
    <submittedName>
        <fullName evidence="2">DUF3149 domain-containing protein</fullName>
    </submittedName>
</protein>